<feature type="transmembrane region" description="Helical" evidence="1">
    <location>
        <begin position="196"/>
        <end position="219"/>
    </location>
</feature>
<proteinExistence type="predicted"/>
<feature type="transmembrane region" description="Helical" evidence="1">
    <location>
        <begin position="110"/>
        <end position="129"/>
    </location>
</feature>
<gene>
    <name evidence="2" type="ORF">BAVI_14274</name>
</gene>
<feature type="transmembrane region" description="Helical" evidence="1">
    <location>
        <begin position="168"/>
        <end position="189"/>
    </location>
</feature>
<feature type="transmembrane region" description="Helical" evidence="1">
    <location>
        <begin position="62"/>
        <end position="95"/>
    </location>
</feature>
<evidence type="ECO:0000313" key="2">
    <source>
        <dbReference type="EMBL" id="ETI68085.1"/>
    </source>
</evidence>
<evidence type="ECO:0000313" key="3">
    <source>
        <dbReference type="Proteomes" id="UP000018877"/>
    </source>
</evidence>
<evidence type="ECO:0008006" key="4">
    <source>
        <dbReference type="Google" id="ProtNLM"/>
    </source>
</evidence>
<evidence type="ECO:0000256" key="1">
    <source>
        <dbReference type="SAM" id="Phobius"/>
    </source>
</evidence>
<accession>A0AB94ILY7</accession>
<organism evidence="2 3">
    <name type="scientific">Neobacillus vireti LMG 21834</name>
    <dbReference type="NCBI Taxonomy" id="1131730"/>
    <lineage>
        <taxon>Bacteria</taxon>
        <taxon>Bacillati</taxon>
        <taxon>Bacillota</taxon>
        <taxon>Bacilli</taxon>
        <taxon>Bacillales</taxon>
        <taxon>Bacillaceae</taxon>
        <taxon>Neobacillus</taxon>
    </lineage>
</organism>
<dbReference type="AlphaFoldDB" id="A0AB94ILY7"/>
<protein>
    <recommendedName>
        <fullName evidence="4">DUF4129 domain-containing protein</fullName>
    </recommendedName>
</protein>
<sequence>MNRVAAVTYQFILELILGMLCLFFVYINKNEFPPLLLLAVLCISSIIPFSLLLAKFHNNGKWLYLVTILPVMLLIGFQTGLPLFCGLGLGLLVYWRGISLFNDVSERPEALLLLLSFIIGLVAIIYSAMSKYPFQSEIVILLLTQLVIVLLGGFLRKWNSIQTDKAKFAVYFLKVIAAVMAIGVIPTVLLKYIQMILFAVLHFFVILLSTVSEPLFGFLEYLLRLNGNEGRKANIKTGTGLPDEYQPPAYEKTETTLYILLIVVAVAFIIFLYKKKFTKHDFSVANSAVVSVSEGAYGSTKSNLFRRRMKPPEDIIRREIFELEKYAGKLKLGRLPFETLEEWWQRIGLSGSSEATAIYEKVRYGEGTSSIEEQTMMKTEIVQVKQQLREIYKTMKEKSKFKGSGGI</sequence>
<feature type="transmembrane region" description="Helical" evidence="1">
    <location>
        <begin position="33"/>
        <end position="53"/>
    </location>
</feature>
<keyword evidence="1" id="KW-1133">Transmembrane helix</keyword>
<dbReference type="EMBL" id="ALAN01000078">
    <property type="protein sequence ID" value="ETI68085.1"/>
    <property type="molecule type" value="Genomic_DNA"/>
</dbReference>
<feature type="transmembrane region" description="Helical" evidence="1">
    <location>
        <begin position="255"/>
        <end position="273"/>
    </location>
</feature>
<dbReference type="Proteomes" id="UP000018877">
    <property type="component" value="Unassembled WGS sequence"/>
</dbReference>
<name>A0AB94ILY7_9BACI</name>
<feature type="transmembrane region" description="Helical" evidence="1">
    <location>
        <begin position="7"/>
        <end position="27"/>
    </location>
</feature>
<comment type="caution">
    <text evidence="2">The sequence shown here is derived from an EMBL/GenBank/DDBJ whole genome shotgun (WGS) entry which is preliminary data.</text>
</comment>
<feature type="transmembrane region" description="Helical" evidence="1">
    <location>
        <begin position="138"/>
        <end position="156"/>
    </location>
</feature>
<keyword evidence="1" id="KW-0472">Membrane</keyword>
<reference evidence="2 3" key="1">
    <citation type="journal article" date="2014" name="Environ. Microbiol.">
        <title>The nitrate-ammonifying and nosZ-carrying bacterium Bacillus vireti is a potent source and sink for nitric and nitrous oxide under high nitrate conditions.</title>
        <authorList>
            <person name="Mania D."/>
            <person name="Heylen K."/>
            <person name="van Spanning R.J."/>
            <person name="Frostegard A."/>
        </authorList>
    </citation>
    <scope>NUCLEOTIDE SEQUENCE [LARGE SCALE GENOMIC DNA]</scope>
    <source>
        <strain evidence="2 3">LMG 21834</strain>
    </source>
</reference>
<keyword evidence="1" id="KW-0812">Transmembrane</keyword>
<keyword evidence="3" id="KW-1185">Reference proteome</keyword>